<keyword evidence="5" id="KW-1185">Reference proteome</keyword>
<feature type="repeat" description="PPR" evidence="3">
    <location>
        <begin position="130"/>
        <end position="164"/>
    </location>
</feature>
<dbReference type="Pfam" id="PF13041">
    <property type="entry name" value="PPR_2"/>
    <property type="match status" value="1"/>
</dbReference>
<dbReference type="EnsemblPlants" id="ONIVA08G15790.1">
    <property type="protein sequence ID" value="ONIVA08G15790.1"/>
    <property type="gene ID" value="ONIVA08G15790"/>
</dbReference>
<dbReference type="AlphaFoldDB" id="A0A0E0IBW2"/>
<dbReference type="Pfam" id="PF20431">
    <property type="entry name" value="E_motif"/>
    <property type="match status" value="1"/>
</dbReference>
<evidence type="ECO:0008006" key="6">
    <source>
        <dbReference type="Google" id="ProtNLM"/>
    </source>
</evidence>
<dbReference type="InterPro" id="IPR046960">
    <property type="entry name" value="PPR_At4g14850-like_plant"/>
</dbReference>
<accession>A0A0E0IBW2</accession>
<dbReference type="eggNOG" id="KOG4197">
    <property type="taxonomic scope" value="Eukaryota"/>
</dbReference>
<dbReference type="Gene3D" id="1.25.40.10">
    <property type="entry name" value="Tetratricopeptide repeat domain"/>
    <property type="match status" value="2"/>
</dbReference>
<sequence length="370" mass="41620">MSRQGFTTDTFTLASVLSAFAASKDLDVGMELHGRLIKSNFAHYPHVASGLVDLNAKCGSIQDARKAFNEVHKPGLVLWNMLIFGYSLHDEVSEDALLCFRAMQRAGLYPDDCSFVAEAKMLFDRMTEKNTVPYNSIIAGLAQHGHAVEALRLFKDMLSSDYEPTGITFISVLSACAHTRKVGECWEYFYSMKHKYGIEPCEEHYSCMVDVLARAKNFENAEELTKEMPFNLSSIGWTSLLSACGTHGNMDLGARAAKEILNLTPYSASTHVVLSNIYATVDKWEEAAQIRKLLRNRGIRKKPGCSWIELGRIVHIFVANDVSHRRIKDVYKFLEVMSEKMKLAGYVPDERWALAKDHAAEGETRLRHHS</sequence>
<dbReference type="GO" id="GO:0009451">
    <property type="term" value="P:RNA modification"/>
    <property type="evidence" value="ECO:0007669"/>
    <property type="project" value="InterPro"/>
</dbReference>
<dbReference type="InterPro" id="IPR011990">
    <property type="entry name" value="TPR-like_helical_dom_sf"/>
</dbReference>
<evidence type="ECO:0000313" key="4">
    <source>
        <dbReference type="EnsemblPlants" id="ONIVA08G15790.1"/>
    </source>
</evidence>
<dbReference type="OMA" id="CGTHGNM"/>
<protein>
    <recommendedName>
        <fullName evidence="6">DYW domain-containing protein</fullName>
    </recommendedName>
</protein>
<proteinExistence type="predicted"/>
<dbReference type="SUPFAM" id="SSF48452">
    <property type="entry name" value="TPR-like"/>
    <property type="match status" value="1"/>
</dbReference>
<dbReference type="InterPro" id="IPR046848">
    <property type="entry name" value="E_motif"/>
</dbReference>
<organism evidence="4">
    <name type="scientific">Oryza nivara</name>
    <name type="common">Indian wild rice</name>
    <name type="synonym">Oryza sativa f. spontanea</name>
    <dbReference type="NCBI Taxonomy" id="4536"/>
    <lineage>
        <taxon>Eukaryota</taxon>
        <taxon>Viridiplantae</taxon>
        <taxon>Streptophyta</taxon>
        <taxon>Embryophyta</taxon>
        <taxon>Tracheophyta</taxon>
        <taxon>Spermatophyta</taxon>
        <taxon>Magnoliopsida</taxon>
        <taxon>Liliopsida</taxon>
        <taxon>Poales</taxon>
        <taxon>Poaceae</taxon>
        <taxon>BOP clade</taxon>
        <taxon>Oryzoideae</taxon>
        <taxon>Oryzeae</taxon>
        <taxon>Oryzinae</taxon>
        <taxon>Oryza</taxon>
    </lineage>
</organism>
<dbReference type="PANTHER" id="PTHR47926">
    <property type="entry name" value="PENTATRICOPEPTIDE REPEAT-CONTAINING PROTEIN"/>
    <property type="match status" value="1"/>
</dbReference>
<reference evidence="4" key="2">
    <citation type="submission" date="2018-04" db="EMBL/GenBank/DDBJ databases">
        <title>OnivRS2 (Oryza nivara Reference Sequence Version 2).</title>
        <authorList>
            <person name="Zhang J."/>
            <person name="Kudrna D."/>
            <person name="Lee S."/>
            <person name="Talag J."/>
            <person name="Rajasekar S."/>
            <person name="Welchert J."/>
            <person name="Hsing Y.-I."/>
            <person name="Wing R.A."/>
        </authorList>
    </citation>
    <scope>NUCLEOTIDE SEQUENCE [LARGE SCALE GENOMIC DNA]</scope>
    <source>
        <strain evidence="4">SL10</strain>
    </source>
</reference>
<dbReference type="HOGENOM" id="CLU_002706_0_0_1"/>
<keyword evidence="1" id="KW-0677">Repeat</keyword>
<dbReference type="FunFam" id="1.25.40.10:FF:000090">
    <property type="entry name" value="Pentatricopeptide repeat-containing protein, chloroplastic"/>
    <property type="match status" value="1"/>
</dbReference>
<evidence type="ECO:0000313" key="5">
    <source>
        <dbReference type="Proteomes" id="UP000006591"/>
    </source>
</evidence>
<dbReference type="Pfam" id="PF01535">
    <property type="entry name" value="PPR"/>
    <property type="match status" value="1"/>
</dbReference>
<dbReference type="PANTHER" id="PTHR47926:SF505">
    <property type="entry name" value="PENTATRICOPEPTIDE REPEAT (PPR) SUPERFAMILY PROTEIN"/>
    <property type="match status" value="1"/>
</dbReference>
<dbReference type="STRING" id="4536.A0A0E0IBW2"/>
<dbReference type="Gramene" id="ONIVA08G15790.1">
    <property type="protein sequence ID" value="ONIVA08G15790.1"/>
    <property type="gene ID" value="ONIVA08G15790"/>
</dbReference>
<evidence type="ECO:0000256" key="1">
    <source>
        <dbReference type="ARBA" id="ARBA00022737"/>
    </source>
</evidence>
<name>A0A0E0IBW2_ORYNI</name>
<evidence type="ECO:0000256" key="2">
    <source>
        <dbReference type="ARBA" id="ARBA00022946"/>
    </source>
</evidence>
<dbReference type="Proteomes" id="UP000006591">
    <property type="component" value="Chromosome 8"/>
</dbReference>
<feature type="repeat" description="PPR" evidence="3">
    <location>
        <begin position="75"/>
        <end position="110"/>
    </location>
</feature>
<keyword evidence="2" id="KW-0809">Transit peptide</keyword>
<reference evidence="4" key="1">
    <citation type="submission" date="2015-04" db="UniProtKB">
        <authorList>
            <consortium name="EnsemblPlants"/>
        </authorList>
    </citation>
    <scope>IDENTIFICATION</scope>
    <source>
        <strain evidence="4">SL10</strain>
    </source>
</reference>
<evidence type="ECO:0000256" key="3">
    <source>
        <dbReference type="PROSITE-ProRule" id="PRU00708"/>
    </source>
</evidence>
<dbReference type="PROSITE" id="PS51375">
    <property type="entry name" value="PPR"/>
    <property type="match status" value="2"/>
</dbReference>
<dbReference type="NCBIfam" id="TIGR00756">
    <property type="entry name" value="PPR"/>
    <property type="match status" value="3"/>
</dbReference>
<dbReference type="GO" id="GO:0003723">
    <property type="term" value="F:RNA binding"/>
    <property type="evidence" value="ECO:0007669"/>
    <property type="project" value="InterPro"/>
</dbReference>
<dbReference type="InterPro" id="IPR002885">
    <property type="entry name" value="PPR_rpt"/>
</dbReference>